<reference evidence="2" key="1">
    <citation type="submission" date="2016-10" db="EMBL/GenBank/DDBJ databases">
        <authorList>
            <person name="Benchimol M."/>
            <person name="Almeida L.G."/>
            <person name="Vasconcelos A.T."/>
            <person name="Perreira-Neves A."/>
            <person name="Rosa I.A."/>
            <person name="Tasca T."/>
            <person name="Bogo M.R."/>
            <person name="de Souza W."/>
        </authorList>
    </citation>
    <scope>NUCLEOTIDE SEQUENCE [LARGE SCALE GENOMIC DNA]</scope>
    <source>
        <strain evidence="2">K</strain>
    </source>
</reference>
<name>A0A1J4KXB3_9EUKA</name>
<keyword evidence="3" id="KW-1185">Reference proteome</keyword>
<evidence type="ECO:0000256" key="1">
    <source>
        <dbReference type="SAM" id="Coils"/>
    </source>
</evidence>
<keyword evidence="1" id="KW-0175">Coiled coil</keyword>
<evidence type="ECO:0000313" key="3">
    <source>
        <dbReference type="Proteomes" id="UP000179807"/>
    </source>
</evidence>
<accession>A0A1J4KXB3</accession>
<dbReference type="SUPFAM" id="SSF57997">
    <property type="entry name" value="Tropomyosin"/>
    <property type="match status" value="1"/>
</dbReference>
<dbReference type="GeneID" id="94832114"/>
<feature type="coiled-coil region" evidence="1">
    <location>
        <begin position="111"/>
        <end position="159"/>
    </location>
</feature>
<dbReference type="Proteomes" id="UP000179807">
    <property type="component" value="Unassembled WGS sequence"/>
</dbReference>
<dbReference type="AlphaFoldDB" id="A0A1J4KXB3"/>
<protein>
    <submittedName>
        <fullName evidence="2">Uncharacterized protein</fullName>
    </submittedName>
</protein>
<dbReference type="RefSeq" id="XP_068369015.1">
    <property type="nucleotide sequence ID" value="XM_068497410.1"/>
</dbReference>
<dbReference type="VEuPathDB" id="TrichDB:TRFO_13716"/>
<feature type="coiled-coil region" evidence="1">
    <location>
        <begin position="478"/>
        <end position="505"/>
    </location>
</feature>
<sequence length="1031" mass="119565">MEFTDSFDFESQDNLPEVHNQNAEEIARLKQKIIKLEEENKSARIQFEEAIKVTNEMDSLFNKNKDLAKQNRELQADVDEMKRRLELSFRINDELQGKLEQEKITTKSRISKETQNNQQQLKEIQQSYENKIQGFKNEIEQLNKQNKQIKEENSKNQSEISSLLNTAEGKFHSIFDTLYSLNKYIKNLEIPQQSLYKSPNDLSFRESAISQSNINDQLSSLKSKYRKLKNIRGSLEKENDSLHQELETQKGKYEGEIKSITNEINDIKRQQKIKDLQNSQENDQLKAANERLLKKIEKLEEKTAEAQQQSAELLSQQNALNESINENNRLQDIVNDLSNSLKKSKKTNEKLKKQVTALMDQIGEANSINAALEKKINADKEKNKKNVNSLRNSINELENENRNLTEKINKLEAQNESNFQAISHYKSNINALQGKLASANNSISSFETLLSKQSNEISSLSHTKDNQTCLIQKQISLLSACESEIKKLTAQVNAYEKRIENEKFIKREHQISDILPESCWICMDLPKDLCDAIAEIGRITIQPADQRLRQALSIVAVYLQENYIKMKNNEAEQNKKFGNICDLLKQLLNLINIHIGEPSIEFELLIKNPNLINDLSLRFAAFRDELETIAQRNDKDGISLKHILDVIGTSDLQKAENEIDKMRNLTELRLNEIKHLQLKNKHLKSLLHKFADDLDARSKEIKAVAAKGQKEVDDIQNQLNNKFEECETLKAKVLQLQNEIAIMEDQHREEIESSKNEQLDMTNILCQRIKNDCEQRLKLKDQEIFKAQKMAEKSQHSLNKSKARNAQLHYQMSEKDEQIERLLNEIEQTKKEQKDQYAVQVKNVREQCNEAIDSIRKESQEKDNEILRSKKLLKDVQAKFEALNDTNNKLQNEKHQLCNHLEASKQELERERRLTATKLKAITLSSEMKAQNETESIKINFEQQRREIFHFAAETFSQFFDPRVQITESSFKTILQNVRSRLDSSIRQEEAIKRVLGLVGNENIESVLNQIMSSSDQQKNIFASYSHQSIL</sequence>
<evidence type="ECO:0000313" key="2">
    <source>
        <dbReference type="EMBL" id="OHT15879.1"/>
    </source>
</evidence>
<dbReference type="EMBL" id="MLAK01000176">
    <property type="protein sequence ID" value="OHT15879.1"/>
    <property type="molecule type" value="Genomic_DNA"/>
</dbReference>
<feature type="coiled-coil region" evidence="1">
    <location>
        <begin position="805"/>
        <end position="918"/>
    </location>
</feature>
<dbReference type="Gene3D" id="1.20.5.170">
    <property type="match status" value="1"/>
</dbReference>
<gene>
    <name evidence="2" type="ORF">TRFO_13716</name>
</gene>
<feature type="coiled-coil region" evidence="1">
    <location>
        <begin position="218"/>
        <end position="442"/>
    </location>
</feature>
<proteinExistence type="predicted"/>
<feature type="coiled-coil region" evidence="1">
    <location>
        <begin position="19"/>
        <end position="84"/>
    </location>
</feature>
<feature type="coiled-coil region" evidence="1">
    <location>
        <begin position="705"/>
        <end position="753"/>
    </location>
</feature>
<comment type="caution">
    <text evidence="2">The sequence shown here is derived from an EMBL/GenBank/DDBJ whole genome shotgun (WGS) entry which is preliminary data.</text>
</comment>
<organism evidence="2 3">
    <name type="scientific">Tritrichomonas foetus</name>
    <dbReference type="NCBI Taxonomy" id="1144522"/>
    <lineage>
        <taxon>Eukaryota</taxon>
        <taxon>Metamonada</taxon>
        <taxon>Parabasalia</taxon>
        <taxon>Tritrichomonadida</taxon>
        <taxon>Tritrichomonadidae</taxon>
        <taxon>Tritrichomonas</taxon>
    </lineage>
</organism>